<evidence type="ECO:0000313" key="2">
    <source>
        <dbReference type="EMBL" id="SEI99359.1"/>
    </source>
</evidence>
<dbReference type="eggNOG" id="ENOG5032RMM">
    <property type="taxonomic scope" value="Bacteria"/>
</dbReference>
<organism evidence="2 3">
    <name type="scientific">Sharpea azabuensis</name>
    <dbReference type="NCBI Taxonomy" id="322505"/>
    <lineage>
        <taxon>Bacteria</taxon>
        <taxon>Bacillati</taxon>
        <taxon>Bacillota</taxon>
        <taxon>Erysipelotrichia</taxon>
        <taxon>Erysipelotrichales</taxon>
        <taxon>Coprobacillaceae</taxon>
        <taxon>Sharpea</taxon>
    </lineage>
</organism>
<accession>A0A1H6V407</accession>
<dbReference type="AlphaFoldDB" id="A0A1H6V407"/>
<dbReference type="RefSeq" id="WP_074732399.1">
    <property type="nucleotide sequence ID" value="NZ_FNYK01000042.1"/>
</dbReference>
<feature type="signal peptide" evidence="1">
    <location>
        <begin position="1"/>
        <end position="21"/>
    </location>
</feature>
<reference evidence="3" key="1">
    <citation type="submission" date="2016-10" db="EMBL/GenBank/DDBJ databases">
        <authorList>
            <person name="Varghese N."/>
        </authorList>
    </citation>
    <scope>NUCLEOTIDE SEQUENCE [LARGE SCALE GENOMIC DNA]</scope>
    <source>
        <strain evidence="3">DSM 20406</strain>
    </source>
</reference>
<keyword evidence="3" id="KW-1185">Reference proteome</keyword>
<proteinExistence type="predicted"/>
<dbReference type="STRING" id="322505.SAMN04487836_1318"/>
<dbReference type="PROSITE" id="PS51257">
    <property type="entry name" value="PROKAR_LIPOPROTEIN"/>
    <property type="match status" value="1"/>
</dbReference>
<keyword evidence="1" id="KW-0732">Signal</keyword>
<gene>
    <name evidence="2" type="ORF">SAMN04487834_104220</name>
</gene>
<dbReference type="EMBL" id="FNYK01000042">
    <property type="protein sequence ID" value="SEI99359.1"/>
    <property type="molecule type" value="Genomic_DNA"/>
</dbReference>
<sequence>MKKLFILILSVFMLMGCSSKTETISLKKPVTIAFYSIADCGECKAFKKNAIPYFKKVFGKQVTIKMYDMDATSTKTHYDTAINRLADFDQEYYGMGPFIDIEGYFSYLGYRAGDEEAIAKDIHNAQYDKKLTSTLEGHRFSYKS</sequence>
<protein>
    <recommendedName>
        <fullName evidence="4">Thioredoxin-like fold domain-containing protein</fullName>
    </recommendedName>
</protein>
<evidence type="ECO:0000313" key="3">
    <source>
        <dbReference type="Proteomes" id="UP000183028"/>
    </source>
</evidence>
<evidence type="ECO:0008006" key="4">
    <source>
        <dbReference type="Google" id="ProtNLM"/>
    </source>
</evidence>
<feature type="chain" id="PRO_5010347243" description="Thioredoxin-like fold domain-containing protein" evidence="1">
    <location>
        <begin position="22"/>
        <end position="144"/>
    </location>
</feature>
<name>A0A1H6V407_9FIRM</name>
<dbReference type="Proteomes" id="UP000183028">
    <property type="component" value="Unassembled WGS sequence"/>
</dbReference>
<dbReference type="OrthoDB" id="1643669at2"/>
<evidence type="ECO:0000256" key="1">
    <source>
        <dbReference type="SAM" id="SignalP"/>
    </source>
</evidence>